<name>A0A7I7PKY1_9MYCO</name>
<organism evidence="1 2">
    <name type="scientific">Mycobacterium noviomagense</name>
    <dbReference type="NCBI Taxonomy" id="459858"/>
    <lineage>
        <taxon>Bacteria</taxon>
        <taxon>Bacillati</taxon>
        <taxon>Actinomycetota</taxon>
        <taxon>Actinomycetes</taxon>
        <taxon>Mycobacteriales</taxon>
        <taxon>Mycobacteriaceae</taxon>
        <taxon>Mycobacterium</taxon>
    </lineage>
</organism>
<dbReference type="KEGG" id="mnv:MNVI_45590"/>
<sequence>MSETLTDSAGGPVASIPDFPMTRAAECPLAPPPKALALNASRQLSRVRIWDGSTPWLITGYEAIRALFSDARASVDDRLPGYPHW</sequence>
<reference evidence="1 2" key="1">
    <citation type="journal article" date="2019" name="Emerg. Microbes Infect.">
        <title>Comprehensive subspecies identification of 175 nontuberculous mycobacteria species based on 7547 genomic profiles.</title>
        <authorList>
            <person name="Matsumoto Y."/>
            <person name="Kinjo T."/>
            <person name="Motooka D."/>
            <person name="Nabeya D."/>
            <person name="Jung N."/>
            <person name="Uechi K."/>
            <person name="Horii T."/>
            <person name="Iida T."/>
            <person name="Fujita J."/>
            <person name="Nakamura S."/>
        </authorList>
    </citation>
    <scope>NUCLEOTIDE SEQUENCE [LARGE SCALE GENOMIC DNA]</scope>
    <source>
        <strain evidence="1 2">JCM 16367</strain>
    </source>
</reference>
<evidence type="ECO:0008006" key="3">
    <source>
        <dbReference type="Google" id="ProtNLM"/>
    </source>
</evidence>
<evidence type="ECO:0000313" key="1">
    <source>
        <dbReference type="EMBL" id="BBY09241.1"/>
    </source>
</evidence>
<dbReference type="Proteomes" id="UP000466894">
    <property type="component" value="Chromosome"/>
</dbReference>
<dbReference type="AlphaFoldDB" id="A0A7I7PKY1"/>
<dbReference type="EMBL" id="AP022583">
    <property type="protein sequence ID" value="BBY09241.1"/>
    <property type="molecule type" value="Genomic_DNA"/>
</dbReference>
<accession>A0A7I7PKY1</accession>
<gene>
    <name evidence="1" type="ORF">MNVI_45590</name>
</gene>
<protein>
    <recommendedName>
        <fullName evidence="3">Cytochrome P450</fullName>
    </recommendedName>
</protein>
<proteinExistence type="predicted"/>
<evidence type="ECO:0000313" key="2">
    <source>
        <dbReference type="Proteomes" id="UP000466894"/>
    </source>
</evidence>